<evidence type="ECO:0000313" key="14">
    <source>
        <dbReference type="EMBL" id="KFI81440.1"/>
    </source>
</evidence>
<evidence type="ECO:0000256" key="5">
    <source>
        <dbReference type="ARBA" id="ARBA00022692"/>
    </source>
</evidence>
<dbReference type="GeneID" id="98301042"/>
<keyword evidence="7" id="KW-0443">Lipid metabolism</keyword>
<dbReference type="GO" id="GO:0046474">
    <property type="term" value="P:glycerophospholipid biosynthetic process"/>
    <property type="evidence" value="ECO:0007669"/>
    <property type="project" value="TreeGrafter"/>
</dbReference>
<evidence type="ECO:0000256" key="4">
    <source>
        <dbReference type="ARBA" id="ARBA00022679"/>
    </source>
</evidence>
<keyword evidence="5 13" id="KW-0812">Transmembrane</keyword>
<name>A0A087CDU0_9BIFI</name>
<evidence type="ECO:0000256" key="1">
    <source>
        <dbReference type="ARBA" id="ARBA00004141"/>
    </source>
</evidence>
<protein>
    <recommendedName>
        <fullName evidence="11">CDP-diacylglycerol--glycerol-3-phosphate 3-phosphatidyltransferase</fullName>
        <ecNumber evidence="11">2.7.8.5</ecNumber>
    </recommendedName>
</protein>
<gene>
    <name evidence="14" type="ORF">BPSY_1848</name>
</gene>
<proteinExistence type="inferred from homology"/>
<comment type="caution">
    <text evidence="14">The sequence shown here is derived from an EMBL/GenBank/DDBJ whole genome shotgun (WGS) entry which is preliminary data.</text>
</comment>
<organism evidence="14 15">
    <name type="scientific">Bifidobacterium psychraerophilum</name>
    <dbReference type="NCBI Taxonomy" id="218140"/>
    <lineage>
        <taxon>Bacteria</taxon>
        <taxon>Bacillati</taxon>
        <taxon>Actinomycetota</taxon>
        <taxon>Actinomycetes</taxon>
        <taxon>Bifidobacteriales</taxon>
        <taxon>Bifidobacteriaceae</taxon>
        <taxon>Bifidobacterium</taxon>
    </lineage>
</organism>
<dbReference type="InterPro" id="IPR000462">
    <property type="entry name" value="CDP-OH_P_trans"/>
</dbReference>
<dbReference type="UniPathway" id="UPA00085"/>
<accession>A0A087CDU0</accession>
<dbReference type="InterPro" id="IPR043130">
    <property type="entry name" value="CDP-OH_PTrfase_TM_dom"/>
</dbReference>
<evidence type="ECO:0000256" key="8">
    <source>
        <dbReference type="ARBA" id="ARBA00023136"/>
    </source>
</evidence>
<dbReference type="OrthoDB" id="9796672at2"/>
<reference evidence="14 15" key="1">
    <citation type="submission" date="2014-03" db="EMBL/GenBank/DDBJ databases">
        <title>Genomics of Bifidobacteria.</title>
        <authorList>
            <person name="Ventura M."/>
            <person name="Milani C."/>
            <person name="Lugli G.A."/>
        </authorList>
    </citation>
    <scope>NUCLEOTIDE SEQUENCE [LARGE SCALE GENOMIC DNA]</scope>
    <source>
        <strain evidence="14 15">LMG 21775</strain>
    </source>
</reference>
<comment type="subcellular location">
    <subcellularLocation>
        <location evidence="1">Membrane</location>
        <topology evidence="1">Multi-pass membrane protein</topology>
    </subcellularLocation>
</comment>
<keyword evidence="9" id="KW-0594">Phospholipid biosynthesis</keyword>
<dbReference type="GO" id="GO:0016020">
    <property type="term" value="C:membrane"/>
    <property type="evidence" value="ECO:0007669"/>
    <property type="project" value="UniProtKB-SubCell"/>
</dbReference>
<dbReference type="PIRSF" id="PIRSF000847">
    <property type="entry name" value="Phos_ph_gly_syn"/>
    <property type="match status" value="1"/>
</dbReference>
<evidence type="ECO:0000256" key="3">
    <source>
        <dbReference type="ARBA" id="ARBA00022516"/>
    </source>
</evidence>
<dbReference type="InterPro" id="IPR048254">
    <property type="entry name" value="CDP_ALCOHOL_P_TRANSF_CS"/>
</dbReference>
<keyword evidence="10" id="KW-1208">Phospholipid metabolism</keyword>
<evidence type="ECO:0000256" key="9">
    <source>
        <dbReference type="ARBA" id="ARBA00023209"/>
    </source>
</evidence>
<feature type="transmembrane region" description="Helical" evidence="13">
    <location>
        <begin position="26"/>
        <end position="45"/>
    </location>
</feature>
<evidence type="ECO:0000256" key="2">
    <source>
        <dbReference type="ARBA" id="ARBA00010441"/>
    </source>
</evidence>
<dbReference type="InterPro" id="IPR050324">
    <property type="entry name" value="CDP-alcohol_PTase-I"/>
</dbReference>
<dbReference type="GO" id="GO:0008444">
    <property type="term" value="F:CDP-diacylglycerol-glycerol-3-phosphate 3-phosphatidyltransferase activity"/>
    <property type="evidence" value="ECO:0007669"/>
    <property type="project" value="UniProtKB-UniRule"/>
</dbReference>
<dbReference type="EMBL" id="JGZI01000010">
    <property type="protein sequence ID" value="KFI81440.1"/>
    <property type="molecule type" value="Genomic_DNA"/>
</dbReference>
<dbReference type="Gene3D" id="1.20.120.1760">
    <property type="match status" value="1"/>
</dbReference>
<keyword evidence="3" id="KW-0444">Lipid biosynthesis</keyword>
<dbReference type="STRING" id="218140.BPSY_1848"/>
<comment type="similarity">
    <text evidence="2 12">Belongs to the CDP-alcohol phosphatidyltransferase class-I family.</text>
</comment>
<dbReference type="InterPro" id="IPR004570">
    <property type="entry name" value="Phosphatidylglycerol_P_synth"/>
</dbReference>
<dbReference type="PANTHER" id="PTHR14269:SF52">
    <property type="entry name" value="PHOSPHATIDYLGLYCEROPHOSPHATE SYNTHASE-RELATED"/>
    <property type="match status" value="1"/>
</dbReference>
<dbReference type="RefSeq" id="WP_051921895.1">
    <property type="nucleotide sequence ID" value="NZ_JGZI01000010.1"/>
</dbReference>
<keyword evidence="8 13" id="KW-0472">Membrane</keyword>
<evidence type="ECO:0000313" key="15">
    <source>
        <dbReference type="Proteomes" id="UP000029050"/>
    </source>
</evidence>
<feature type="transmembrane region" description="Helical" evidence="13">
    <location>
        <begin position="182"/>
        <end position="204"/>
    </location>
</feature>
<evidence type="ECO:0000256" key="13">
    <source>
        <dbReference type="SAM" id="Phobius"/>
    </source>
</evidence>
<sequence length="230" mass="25256">MEQHSESESRQTKGHLFAGWNSPPNLVTYARIVLVVVFIILDVRAGTMGIADTTMRWWAFGLFVFAASTDKLDGWMARRFDQVTELGKLMDPIADKLLICSALVVASVLDELSWWITALFLIRELGITVMRFVVIDTGGKVIAASQAGKFKTLAQCVGIAMLLAPVWSLTSLSTQVVSGYQTLTLVVMLVALFLCLYSGAEYLVNTFAGRRGRNGDVADVERKDKDGVAK</sequence>
<evidence type="ECO:0000256" key="6">
    <source>
        <dbReference type="ARBA" id="ARBA00022989"/>
    </source>
</evidence>
<dbReference type="eggNOG" id="COG0558">
    <property type="taxonomic scope" value="Bacteria"/>
</dbReference>
<dbReference type="Pfam" id="PF01066">
    <property type="entry name" value="CDP-OH_P_transf"/>
    <property type="match status" value="1"/>
</dbReference>
<dbReference type="PANTHER" id="PTHR14269">
    <property type="entry name" value="CDP-DIACYLGLYCEROL--GLYCEROL-3-PHOSPHATE 3-PHOSPHATIDYLTRANSFERASE-RELATED"/>
    <property type="match status" value="1"/>
</dbReference>
<dbReference type="PROSITE" id="PS00379">
    <property type="entry name" value="CDP_ALCOHOL_P_TRANSF"/>
    <property type="match status" value="1"/>
</dbReference>
<evidence type="ECO:0000256" key="10">
    <source>
        <dbReference type="ARBA" id="ARBA00023264"/>
    </source>
</evidence>
<evidence type="ECO:0000256" key="7">
    <source>
        <dbReference type="ARBA" id="ARBA00023098"/>
    </source>
</evidence>
<evidence type="ECO:0000256" key="12">
    <source>
        <dbReference type="RuleBase" id="RU003750"/>
    </source>
</evidence>
<dbReference type="AlphaFoldDB" id="A0A087CDU0"/>
<dbReference type="EC" id="2.7.8.5" evidence="11"/>
<dbReference type="Proteomes" id="UP000029050">
    <property type="component" value="Unassembled WGS sequence"/>
</dbReference>
<evidence type="ECO:0000256" key="11">
    <source>
        <dbReference type="NCBIfam" id="TIGR00560"/>
    </source>
</evidence>
<dbReference type="NCBIfam" id="TIGR00560">
    <property type="entry name" value="pgsA"/>
    <property type="match status" value="1"/>
</dbReference>
<feature type="transmembrane region" description="Helical" evidence="13">
    <location>
        <begin position="152"/>
        <end position="170"/>
    </location>
</feature>
<keyword evidence="15" id="KW-1185">Reference proteome</keyword>
<keyword evidence="4 12" id="KW-0808">Transferase</keyword>
<keyword evidence="6 13" id="KW-1133">Transmembrane helix</keyword>